<evidence type="ECO:0000313" key="4">
    <source>
        <dbReference type="EMBL" id="GMI26858.1"/>
    </source>
</evidence>
<gene>
    <name evidence="4" type="ORF">TrCOL_g2986</name>
</gene>
<dbReference type="Proteomes" id="UP001165065">
    <property type="component" value="Unassembled WGS sequence"/>
</dbReference>
<protein>
    <submittedName>
        <fullName evidence="4">Uncharacterized protein</fullName>
    </submittedName>
</protein>
<dbReference type="Gene3D" id="1.25.40.20">
    <property type="entry name" value="Ankyrin repeat-containing domain"/>
    <property type="match status" value="1"/>
</dbReference>
<feature type="repeat" description="ANK" evidence="3">
    <location>
        <begin position="122"/>
        <end position="142"/>
    </location>
</feature>
<dbReference type="InterPro" id="IPR036770">
    <property type="entry name" value="Ankyrin_rpt-contain_sf"/>
</dbReference>
<dbReference type="SMART" id="SM00248">
    <property type="entry name" value="ANK"/>
    <property type="match status" value="3"/>
</dbReference>
<keyword evidence="5" id="KW-1185">Reference proteome</keyword>
<dbReference type="PANTHER" id="PTHR24198">
    <property type="entry name" value="ANKYRIN REPEAT AND PROTEIN KINASE DOMAIN-CONTAINING PROTEIN"/>
    <property type="match status" value="1"/>
</dbReference>
<comment type="caution">
    <text evidence="4">The sequence shown here is derived from an EMBL/GenBank/DDBJ whole genome shotgun (WGS) entry which is preliminary data.</text>
</comment>
<evidence type="ECO:0000256" key="1">
    <source>
        <dbReference type="ARBA" id="ARBA00022737"/>
    </source>
</evidence>
<sequence>MSTSFRSFFEACACCDVEELQKQYDSDPSVPAKAAHSIHGGSGLHVVASAVTSLKSKQLECLDFLLSSASVDVNARSSNGSTALHWAAGSGNIDAVRALLRHSADTRIPSYTWGRQVFGKSSGQLPLHWASESGESEIVELLSDIDPLSLVEVDERGASAVDVAEKALQFPVMDALKQKINSDSYVVLLIEREMEASKVIS</sequence>
<evidence type="ECO:0000313" key="5">
    <source>
        <dbReference type="Proteomes" id="UP001165065"/>
    </source>
</evidence>
<dbReference type="EMBL" id="BRYA01000636">
    <property type="protein sequence ID" value="GMI26858.1"/>
    <property type="molecule type" value="Genomic_DNA"/>
</dbReference>
<keyword evidence="1" id="KW-0677">Repeat</keyword>
<dbReference type="AlphaFoldDB" id="A0A9W7L3T7"/>
<evidence type="ECO:0000256" key="3">
    <source>
        <dbReference type="PROSITE-ProRule" id="PRU00023"/>
    </source>
</evidence>
<name>A0A9W7L3T7_9STRA</name>
<dbReference type="OrthoDB" id="195446at2759"/>
<organism evidence="4 5">
    <name type="scientific">Triparma columacea</name>
    <dbReference type="NCBI Taxonomy" id="722753"/>
    <lineage>
        <taxon>Eukaryota</taxon>
        <taxon>Sar</taxon>
        <taxon>Stramenopiles</taxon>
        <taxon>Ochrophyta</taxon>
        <taxon>Bolidophyceae</taxon>
        <taxon>Parmales</taxon>
        <taxon>Triparmaceae</taxon>
        <taxon>Triparma</taxon>
    </lineage>
</organism>
<dbReference type="Pfam" id="PF12796">
    <property type="entry name" value="Ank_2"/>
    <property type="match status" value="1"/>
</dbReference>
<dbReference type="PANTHER" id="PTHR24198:SF165">
    <property type="entry name" value="ANKYRIN REPEAT-CONTAINING PROTEIN-RELATED"/>
    <property type="match status" value="1"/>
</dbReference>
<evidence type="ECO:0000256" key="2">
    <source>
        <dbReference type="ARBA" id="ARBA00023043"/>
    </source>
</evidence>
<accession>A0A9W7L3T7</accession>
<proteinExistence type="predicted"/>
<dbReference type="PROSITE" id="PS50088">
    <property type="entry name" value="ANK_REPEAT"/>
    <property type="match status" value="2"/>
</dbReference>
<keyword evidence="2 3" id="KW-0040">ANK repeat</keyword>
<dbReference type="InterPro" id="IPR002110">
    <property type="entry name" value="Ankyrin_rpt"/>
</dbReference>
<dbReference type="PROSITE" id="PS50297">
    <property type="entry name" value="ANK_REP_REGION"/>
    <property type="match status" value="2"/>
</dbReference>
<reference evidence="5" key="1">
    <citation type="journal article" date="2023" name="Commun. Biol.">
        <title>Genome analysis of Parmales, the sister group of diatoms, reveals the evolutionary specialization of diatoms from phago-mixotrophs to photoautotrophs.</title>
        <authorList>
            <person name="Ban H."/>
            <person name="Sato S."/>
            <person name="Yoshikawa S."/>
            <person name="Yamada K."/>
            <person name="Nakamura Y."/>
            <person name="Ichinomiya M."/>
            <person name="Sato N."/>
            <person name="Blanc-Mathieu R."/>
            <person name="Endo H."/>
            <person name="Kuwata A."/>
            <person name="Ogata H."/>
        </authorList>
    </citation>
    <scope>NUCLEOTIDE SEQUENCE [LARGE SCALE GENOMIC DNA]</scope>
</reference>
<dbReference type="SUPFAM" id="SSF48403">
    <property type="entry name" value="Ankyrin repeat"/>
    <property type="match status" value="1"/>
</dbReference>
<feature type="repeat" description="ANK" evidence="3">
    <location>
        <begin position="79"/>
        <end position="111"/>
    </location>
</feature>